<evidence type="ECO:0000259" key="8">
    <source>
        <dbReference type="PROSITE" id="PS50112"/>
    </source>
</evidence>
<dbReference type="Gene3D" id="3.30.450.20">
    <property type="entry name" value="PAS domain"/>
    <property type="match status" value="2"/>
</dbReference>
<keyword evidence="4 11" id="KW-0808">Transferase</keyword>
<dbReference type="EMBL" id="CP021416">
    <property type="protein sequence ID" value="ARU49957.1"/>
    <property type="molecule type" value="Genomic_DNA"/>
</dbReference>
<dbReference type="InterPro" id="IPR036804">
    <property type="entry name" value="CheR_N_sf"/>
</dbReference>
<dbReference type="SUPFAM" id="SSF53335">
    <property type="entry name" value="S-adenosyl-L-methionine-dependent methyltransferases"/>
    <property type="match status" value="1"/>
</dbReference>
<dbReference type="InterPro" id="IPR022642">
    <property type="entry name" value="CheR_C"/>
</dbReference>
<gene>
    <name evidence="11" type="ORF">Sdiek1_2814</name>
</gene>
<dbReference type="AlphaFoldDB" id="A0A1Y0HPB4"/>
<evidence type="ECO:0000259" key="10">
    <source>
        <dbReference type="PROSITE" id="PS50123"/>
    </source>
</evidence>
<keyword evidence="6" id="KW-0378">Hydrolase</keyword>
<comment type="catalytic activity">
    <reaction evidence="1">
        <text>L-glutamyl-[protein] + S-adenosyl-L-methionine = [protein]-L-glutamate 5-O-methyl ester + S-adenosyl-L-homocysteine</text>
        <dbReference type="Rhea" id="RHEA:24452"/>
        <dbReference type="Rhea" id="RHEA-COMP:10208"/>
        <dbReference type="Rhea" id="RHEA-COMP:10311"/>
        <dbReference type="ChEBI" id="CHEBI:29973"/>
        <dbReference type="ChEBI" id="CHEBI:57856"/>
        <dbReference type="ChEBI" id="CHEBI:59789"/>
        <dbReference type="ChEBI" id="CHEBI:82795"/>
        <dbReference type="EC" id="2.1.1.80"/>
    </reaction>
</comment>
<feature type="active site" evidence="6">
    <location>
        <position position="26"/>
    </location>
</feature>
<evidence type="ECO:0000256" key="3">
    <source>
        <dbReference type="ARBA" id="ARBA00022603"/>
    </source>
</evidence>
<feature type="active site" evidence="6">
    <location>
        <position position="146"/>
    </location>
</feature>
<evidence type="ECO:0000256" key="1">
    <source>
        <dbReference type="ARBA" id="ARBA00001541"/>
    </source>
</evidence>
<keyword evidence="12" id="KW-1185">Reference proteome</keyword>
<feature type="domain" description="CheR-type methyltransferase" evidence="10">
    <location>
        <begin position="230"/>
        <end position="465"/>
    </location>
</feature>
<dbReference type="InterPro" id="IPR035965">
    <property type="entry name" value="PAS-like_dom_sf"/>
</dbReference>
<dbReference type="RefSeq" id="WP_087439916.1">
    <property type="nucleotide sequence ID" value="NZ_CP021416.1"/>
</dbReference>
<dbReference type="PROSITE" id="PS50122">
    <property type="entry name" value="CHEB"/>
    <property type="match status" value="1"/>
</dbReference>
<dbReference type="CDD" id="cd00130">
    <property type="entry name" value="PAS"/>
    <property type="match status" value="1"/>
</dbReference>
<dbReference type="InterPro" id="IPR013767">
    <property type="entry name" value="PAS_fold"/>
</dbReference>
<dbReference type="SUPFAM" id="SSF47757">
    <property type="entry name" value="Chemotaxis receptor methyltransferase CheR, N-terminal domain"/>
    <property type="match status" value="1"/>
</dbReference>
<evidence type="ECO:0000256" key="4">
    <source>
        <dbReference type="ARBA" id="ARBA00022679"/>
    </source>
</evidence>
<dbReference type="InterPro" id="IPR000673">
    <property type="entry name" value="Sig_transdc_resp-reg_Me-estase"/>
</dbReference>
<dbReference type="NCBIfam" id="TIGR00229">
    <property type="entry name" value="sensory_box"/>
    <property type="match status" value="1"/>
</dbReference>
<dbReference type="InterPro" id="IPR050903">
    <property type="entry name" value="Bact_Chemotaxis_MeTrfase"/>
</dbReference>
<dbReference type="InterPro" id="IPR000014">
    <property type="entry name" value="PAS"/>
</dbReference>
<name>A0A1Y0HPB4_9BACT</name>
<evidence type="ECO:0000259" key="9">
    <source>
        <dbReference type="PROSITE" id="PS50122"/>
    </source>
</evidence>
<dbReference type="Pfam" id="PF13596">
    <property type="entry name" value="PAS_10"/>
    <property type="match status" value="1"/>
</dbReference>
<dbReference type="GO" id="GO:0032259">
    <property type="term" value="P:methylation"/>
    <property type="evidence" value="ECO:0007669"/>
    <property type="project" value="UniProtKB-KW"/>
</dbReference>
<dbReference type="PRINTS" id="PR00996">
    <property type="entry name" value="CHERMTFRASE"/>
</dbReference>
<keyword evidence="6" id="KW-0145">Chemotaxis</keyword>
<dbReference type="GO" id="GO:0006935">
    <property type="term" value="P:chemotaxis"/>
    <property type="evidence" value="ECO:0007669"/>
    <property type="project" value="UniProtKB-UniRule"/>
</dbReference>
<dbReference type="Pfam" id="PF01739">
    <property type="entry name" value="CheR"/>
    <property type="match status" value="1"/>
</dbReference>
<dbReference type="PANTHER" id="PTHR24422">
    <property type="entry name" value="CHEMOTAXIS PROTEIN METHYLTRANSFERASE"/>
    <property type="match status" value="1"/>
</dbReference>
<protein>
    <recommendedName>
        <fullName evidence="2">protein-glutamate O-methyltransferase</fullName>
        <ecNumber evidence="2">2.1.1.80</ecNumber>
    </recommendedName>
</protein>
<keyword evidence="7" id="KW-0175">Coiled coil</keyword>
<dbReference type="Proteomes" id="UP000196005">
    <property type="component" value="Chromosome"/>
</dbReference>
<proteinExistence type="predicted"/>
<dbReference type="InterPro" id="IPR029063">
    <property type="entry name" value="SAM-dependent_MTases_sf"/>
</dbReference>
<dbReference type="GO" id="GO:0000156">
    <property type="term" value="F:phosphorelay response regulator activity"/>
    <property type="evidence" value="ECO:0007669"/>
    <property type="project" value="InterPro"/>
</dbReference>
<dbReference type="SUPFAM" id="SSF52738">
    <property type="entry name" value="Methylesterase CheB, C-terminal domain"/>
    <property type="match status" value="1"/>
</dbReference>
<dbReference type="PROSITE" id="PS50112">
    <property type="entry name" value="PAS"/>
    <property type="match status" value="1"/>
</dbReference>
<sequence length="855" mass="95380">MQQKGNHTLPKETHTKTFPIVSIGASAGGLAAFEAFFSRMPLEPVPCAFVLIQHLSPDFESSLVEIIGKYTPRSVFEITDGMVVKPNCVYIIPPAHDIALMKGVFELLNRTKKKRSTPPHQLLFNALAKDQHQNAIGIVLSGTGSDGTKGILSIKENGGMVMAQSIASAQYDGMPSSAIGTGLVDHTLPPEEMGVVLMNYIKSTWGTLLTEAPFDFALKHENVLKNIFILLREQTGHDFSQYKPNTIHRRIARRMDVVGIESLKNYLTYLQTTPDEVEALFQDVLIGVTHFFRDKSAFEALEKIIPELLRSKSMSNPFRAWSCGCSSGEEAYSLAILLAEYKEVSKLSFAIQIFATDIDERAIANARSGLYTSDIAEDVSPKRLASYFTLGSDGKTYRINKNIRDMVIFSEQNITRDPPFSKLDLICCRNLLIYMNPSLQKKIIPLFQYALNPSGVLFLGNSEGVGEFEHLFSVIDQKAKLYRCVVNPDDSRRKLMEHVLPLPTLESRRFSSSNIPLVREQNKQPLANVFVNAGGDKLYLYSEAGLAPKSSPLKNGETAIEELQSLNEELQSINEELQSTNEELETSKEEMQSLNEELSTVNSELQTKIIALSQANNDMNNLLSGTGVATLFLDKKLNVMRFTPSCALIINLITGDIGRPIGHIVPNLINYTTLQADAQGVLDTLIPTEIRVCSTTDKWYMMHIIPYRTLENIVEGVVVSFVDITEIKALRRLAVIVNDANDAIIMHDLEGNILAWNKSATQMYGWSETEALTLMMNDHVPESTRKEALKKIIQLSRHEILAPYLTQRLAKDGSIKDVWITATALVDETGKMYAVATTERLFDPTLEVYPNERNE</sequence>
<reference evidence="12" key="1">
    <citation type="submission" date="2017-05" db="EMBL/GenBank/DDBJ databases">
        <title>Dechlorination kinetics govern the competition between two new strains of the genus Sulfurospirillum.</title>
        <authorList>
            <person name="Buttet G.F."/>
            <person name="Murray A.M."/>
            <person name="Goris T."/>
            <person name="Burion M."/>
            <person name="Lin B."/>
            <person name="Rolle M."/>
            <person name="Maillard J."/>
        </authorList>
    </citation>
    <scope>NUCLEOTIDE SEQUENCE [LARGE SCALE GENOMIC DNA]</scope>
    <source>
        <strain evidence="12">SL2-1</strain>
    </source>
</reference>
<evidence type="ECO:0000313" key="12">
    <source>
        <dbReference type="Proteomes" id="UP000196005"/>
    </source>
</evidence>
<dbReference type="SUPFAM" id="SSF55785">
    <property type="entry name" value="PYP-like sensor domain (PAS domain)"/>
    <property type="match status" value="1"/>
</dbReference>
<feature type="domain" description="CheB-type methylesterase" evidence="9">
    <location>
        <begin position="17"/>
        <end position="204"/>
    </location>
</feature>
<feature type="active site" evidence="6">
    <location>
        <position position="54"/>
    </location>
</feature>
<dbReference type="InterPro" id="IPR000780">
    <property type="entry name" value="CheR_MeTrfase"/>
</dbReference>
<accession>A0A1Y0HPB4</accession>
<dbReference type="EC" id="2.1.1.80" evidence="2"/>
<dbReference type="SMART" id="SM00091">
    <property type="entry name" value="PAS"/>
    <property type="match status" value="1"/>
</dbReference>
<dbReference type="KEGG" id="suls:Sdiek1_2814"/>
<dbReference type="PROSITE" id="PS50123">
    <property type="entry name" value="CHER"/>
    <property type="match status" value="1"/>
</dbReference>
<dbReference type="Pfam" id="PF00989">
    <property type="entry name" value="PAS"/>
    <property type="match status" value="1"/>
</dbReference>
<dbReference type="Pfam" id="PF01339">
    <property type="entry name" value="CheB_methylest"/>
    <property type="match status" value="1"/>
</dbReference>
<dbReference type="Gene3D" id="3.40.50.180">
    <property type="entry name" value="Methylesterase CheB, C-terminal domain"/>
    <property type="match status" value="1"/>
</dbReference>
<evidence type="ECO:0000313" key="11">
    <source>
        <dbReference type="EMBL" id="ARU49957.1"/>
    </source>
</evidence>
<dbReference type="GO" id="GO:0006355">
    <property type="term" value="P:regulation of DNA-templated transcription"/>
    <property type="evidence" value="ECO:0007669"/>
    <property type="project" value="InterPro"/>
</dbReference>
<evidence type="ECO:0000256" key="6">
    <source>
        <dbReference type="PROSITE-ProRule" id="PRU00050"/>
    </source>
</evidence>
<dbReference type="Pfam" id="PF03705">
    <property type="entry name" value="CheR_N"/>
    <property type="match status" value="1"/>
</dbReference>
<dbReference type="GO" id="GO:0005737">
    <property type="term" value="C:cytoplasm"/>
    <property type="evidence" value="ECO:0007669"/>
    <property type="project" value="InterPro"/>
</dbReference>
<feature type="coiled-coil region" evidence="7">
    <location>
        <begin position="553"/>
        <end position="608"/>
    </location>
</feature>
<evidence type="ECO:0000256" key="7">
    <source>
        <dbReference type="SAM" id="Coils"/>
    </source>
</evidence>
<dbReference type="InterPro" id="IPR022641">
    <property type="entry name" value="CheR_N"/>
</dbReference>
<dbReference type="CDD" id="cd16434">
    <property type="entry name" value="CheB-CheR_fusion"/>
    <property type="match status" value="1"/>
</dbReference>
<evidence type="ECO:0000256" key="2">
    <source>
        <dbReference type="ARBA" id="ARBA00012534"/>
    </source>
</evidence>
<dbReference type="Gene3D" id="3.40.50.150">
    <property type="entry name" value="Vaccinia Virus protein VP39"/>
    <property type="match status" value="1"/>
</dbReference>
<dbReference type="SMART" id="SM00138">
    <property type="entry name" value="MeTrc"/>
    <property type="match status" value="1"/>
</dbReference>
<keyword evidence="5" id="KW-0949">S-adenosyl-L-methionine</keyword>
<dbReference type="Gene3D" id="1.10.155.10">
    <property type="entry name" value="Chemotaxis receptor methyltransferase CheR, N-terminal domain"/>
    <property type="match status" value="1"/>
</dbReference>
<organism evidence="11 12">
    <name type="scientific">Sulfurospirillum diekertiae</name>
    <dbReference type="NCBI Taxonomy" id="1854492"/>
    <lineage>
        <taxon>Bacteria</taxon>
        <taxon>Pseudomonadati</taxon>
        <taxon>Campylobacterota</taxon>
        <taxon>Epsilonproteobacteria</taxon>
        <taxon>Campylobacterales</taxon>
        <taxon>Sulfurospirillaceae</taxon>
        <taxon>Sulfurospirillum</taxon>
    </lineage>
</organism>
<dbReference type="GO" id="GO:0008983">
    <property type="term" value="F:protein-glutamate O-methyltransferase activity"/>
    <property type="evidence" value="ECO:0007669"/>
    <property type="project" value="UniProtKB-EC"/>
</dbReference>
<keyword evidence="3 11" id="KW-0489">Methyltransferase</keyword>
<evidence type="ECO:0000256" key="5">
    <source>
        <dbReference type="ARBA" id="ARBA00022691"/>
    </source>
</evidence>
<feature type="domain" description="PAS" evidence="8">
    <location>
        <begin position="729"/>
        <end position="772"/>
    </location>
</feature>
<dbReference type="InterPro" id="IPR035909">
    <property type="entry name" value="CheB_C"/>
</dbReference>
<dbReference type="GO" id="GO:0008984">
    <property type="term" value="F:protein-glutamate methylesterase activity"/>
    <property type="evidence" value="ECO:0007669"/>
    <property type="project" value="InterPro"/>
</dbReference>
<dbReference type="PANTHER" id="PTHR24422:SF27">
    <property type="entry name" value="PROTEIN-GLUTAMATE O-METHYLTRANSFERASE"/>
    <property type="match status" value="1"/>
</dbReference>